<dbReference type="EMBL" id="QLSV01000013">
    <property type="protein sequence ID" value="RAR46906.1"/>
    <property type="molecule type" value="Genomic_DNA"/>
</dbReference>
<dbReference type="Proteomes" id="UP000249518">
    <property type="component" value="Unassembled WGS sequence"/>
</dbReference>
<evidence type="ECO:0000256" key="1">
    <source>
        <dbReference type="SAM" id="Phobius"/>
    </source>
</evidence>
<protein>
    <submittedName>
        <fullName evidence="2">Uncharacterized protein</fullName>
    </submittedName>
</protein>
<keyword evidence="1" id="KW-0472">Membrane</keyword>
<dbReference type="RefSeq" id="WP_112086822.1">
    <property type="nucleotide sequence ID" value="NZ_QLSV01000013.1"/>
</dbReference>
<feature type="transmembrane region" description="Helical" evidence="1">
    <location>
        <begin position="169"/>
        <end position="187"/>
    </location>
</feature>
<gene>
    <name evidence="2" type="ORF">B0I10_11322</name>
</gene>
<comment type="caution">
    <text evidence="2">The sequence shown here is derived from an EMBL/GenBank/DDBJ whole genome shotgun (WGS) entry which is preliminary data.</text>
</comment>
<reference evidence="2 3" key="1">
    <citation type="submission" date="2018-06" db="EMBL/GenBank/DDBJ databases">
        <title>Genomic Encyclopedia of Type Strains, Phase III (KMG-III): the genomes of soil and plant-associated and newly described type strains.</title>
        <authorList>
            <person name="Whitman W."/>
        </authorList>
    </citation>
    <scope>NUCLEOTIDE SEQUENCE [LARGE SCALE GENOMIC DNA]</scope>
    <source>
        <strain evidence="2 3">CGMCC 1.12504</strain>
    </source>
</reference>
<keyword evidence="1" id="KW-0812">Transmembrane</keyword>
<keyword evidence="1" id="KW-1133">Transmembrane helix</keyword>
<accession>A0A328WP17</accession>
<feature type="transmembrane region" description="Helical" evidence="1">
    <location>
        <begin position="199"/>
        <end position="221"/>
    </location>
</feature>
<proteinExistence type="predicted"/>
<organism evidence="2 3">
    <name type="scientific">Flavobacterium lacus</name>
    <dbReference type="NCBI Taxonomy" id="1353778"/>
    <lineage>
        <taxon>Bacteria</taxon>
        <taxon>Pseudomonadati</taxon>
        <taxon>Bacteroidota</taxon>
        <taxon>Flavobacteriia</taxon>
        <taxon>Flavobacteriales</taxon>
        <taxon>Flavobacteriaceae</taxon>
        <taxon>Flavobacterium</taxon>
    </lineage>
</organism>
<dbReference type="OrthoDB" id="1425482at2"/>
<evidence type="ECO:0000313" key="2">
    <source>
        <dbReference type="EMBL" id="RAR46906.1"/>
    </source>
</evidence>
<sequence length="238" mass="28177">MLLKKKNLLNELRLERNKFKTEEAILNEIFSILNENEIKRTEILSTLTEKSSTKYNNFHFDCLESDRIFHLEQIKSICVDYRLRFLDSHLFKGKIPEEAITKIHHLEKEHQTKLEGFRIVAPSKLFKLENYDDPLLFAPIGNGYYYLIHKWGDDLHPLRKLAMKPFKTMGNFIILLVFISLFLTALLPQNLFGKSPQNIMGLVTFLFMLKSIMGIAIYYCLWQGKNFNEDIWLSKYYN</sequence>
<name>A0A328WP17_9FLAO</name>
<dbReference type="AlphaFoldDB" id="A0A328WP17"/>
<evidence type="ECO:0000313" key="3">
    <source>
        <dbReference type="Proteomes" id="UP000249518"/>
    </source>
</evidence>
<keyword evidence="3" id="KW-1185">Reference proteome</keyword>